<evidence type="ECO:0000313" key="10">
    <source>
        <dbReference type="Proteomes" id="UP000712527"/>
    </source>
</evidence>
<evidence type="ECO:0000259" key="8">
    <source>
        <dbReference type="Pfam" id="PF10502"/>
    </source>
</evidence>
<comment type="subcellular location">
    <subcellularLocation>
        <location evidence="2">Cell membrane</location>
        <topology evidence="2">Single-pass type II membrane protein</topology>
    </subcellularLocation>
    <subcellularLocation>
        <location evidence="7">Membrane</location>
        <topology evidence="7">Single-pass type II membrane protein</topology>
    </subcellularLocation>
</comment>
<keyword evidence="7" id="KW-0472">Membrane</keyword>
<dbReference type="PROSITE" id="PS00761">
    <property type="entry name" value="SPASE_I_3"/>
    <property type="match status" value="1"/>
</dbReference>
<evidence type="ECO:0000256" key="1">
    <source>
        <dbReference type="ARBA" id="ARBA00000677"/>
    </source>
</evidence>
<dbReference type="GO" id="GO:0009003">
    <property type="term" value="F:signal peptidase activity"/>
    <property type="evidence" value="ECO:0007669"/>
    <property type="project" value="UniProtKB-EC"/>
</dbReference>
<comment type="caution">
    <text evidence="9">The sequence shown here is derived from an EMBL/GenBank/DDBJ whole genome shotgun (WGS) entry which is preliminary data.</text>
</comment>
<organism evidence="9 10">
    <name type="scientific">Olsenella profusa</name>
    <dbReference type="NCBI Taxonomy" id="138595"/>
    <lineage>
        <taxon>Bacteria</taxon>
        <taxon>Bacillati</taxon>
        <taxon>Actinomycetota</taxon>
        <taxon>Coriobacteriia</taxon>
        <taxon>Coriobacteriales</taxon>
        <taxon>Atopobiaceae</taxon>
        <taxon>Olsenella</taxon>
    </lineage>
</organism>
<evidence type="ECO:0000256" key="4">
    <source>
        <dbReference type="ARBA" id="ARBA00013208"/>
    </source>
</evidence>
<protein>
    <recommendedName>
        <fullName evidence="4 7">Signal peptidase I</fullName>
        <ecNumber evidence="4 7">3.4.21.89</ecNumber>
    </recommendedName>
</protein>
<dbReference type="InterPro" id="IPR019533">
    <property type="entry name" value="Peptidase_S26"/>
</dbReference>
<dbReference type="NCBIfam" id="TIGR02227">
    <property type="entry name" value="sigpep_I_bact"/>
    <property type="match status" value="1"/>
</dbReference>
<evidence type="ECO:0000256" key="5">
    <source>
        <dbReference type="ARBA" id="ARBA00022670"/>
    </source>
</evidence>
<dbReference type="PRINTS" id="PR00727">
    <property type="entry name" value="LEADERPTASE"/>
</dbReference>
<dbReference type="SUPFAM" id="SSF51306">
    <property type="entry name" value="LexA/Signal peptidase"/>
    <property type="match status" value="1"/>
</dbReference>
<keyword evidence="5 7" id="KW-0645">Protease</keyword>
<dbReference type="InterPro" id="IPR019758">
    <property type="entry name" value="Pept_S26A_signal_pept_1_CS"/>
</dbReference>
<dbReference type="PANTHER" id="PTHR43390:SF1">
    <property type="entry name" value="CHLOROPLAST PROCESSING PEPTIDASE"/>
    <property type="match status" value="1"/>
</dbReference>
<reference evidence="9 10" key="1">
    <citation type="journal article" date="2021" name="Sci. Rep.">
        <title>The distribution of antibiotic resistance genes in chicken gut microbiota commensals.</title>
        <authorList>
            <person name="Juricova H."/>
            <person name="Matiasovicova J."/>
            <person name="Kubasova T."/>
            <person name="Cejkova D."/>
            <person name="Rychlik I."/>
        </authorList>
    </citation>
    <scope>NUCLEOTIDE SEQUENCE [LARGE SCALE GENOMIC DNA]</scope>
    <source>
        <strain evidence="9 10">An794</strain>
    </source>
</reference>
<comment type="catalytic activity">
    <reaction evidence="1 7">
        <text>Cleavage of hydrophobic, N-terminal signal or leader sequences from secreted and periplasmic proteins.</text>
        <dbReference type="EC" id="3.4.21.89"/>
    </reaction>
</comment>
<keyword evidence="10" id="KW-1185">Reference proteome</keyword>
<dbReference type="Pfam" id="PF10502">
    <property type="entry name" value="Peptidase_S26"/>
    <property type="match status" value="1"/>
</dbReference>
<evidence type="ECO:0000313" key="9">
    <source>
        <dbReference type="EMBL" id="MBM6775231.1"/>
    </source>
</evidence>
<dbReference type="PANTHER" id="PTHR43390">
    <property type="entry name" value="SIGNAL PEPTIDASE I"/>
    <property type="match status" value="1"/>
</dbReference>
<keyword evidence="7" id="KW-0812">Transmembrane</keyword>
<evidence type="ECO:0000256" key="2">
    <source>
        <dbReference type="ARBA" id="ARBA00004401"/>
    </source>
</evidence>
<accession>A0ABS2F2L2</accession>
<keyword evidence="7" id="KW-1133">Transmembrane helix</keyword>
<dbReference type="InterPro" id="IPR000223">
    <property type="entry name" value="Pept_S26A_signal_pept_1"/>
</dbReference>
<dbReference type="InterPro" id="IPR036286">
    <property type="entry name" value="LexA/Signal_pep-like_sf"/>
</dbReference>
<comment type="similarity">
    <text evidence="3 7">Belongs to the peptidase S26 family.</text>
</comment>
<dbReference type="EMBL" id="JACSNQ010000013">
    <property type="protein sequence ID" value="MBM6775231.1"/>
    <property type="molecule type" value="Genomic_DNA"/>
</dbReference>
<feature type="transmembrane region" description="Helical" evidence="7">
    <location>
        <begin position="36"/>
        <end position="57"/>
    </location>
</feature>
<evidence type="ECO:0000256" key="7">
    <source>
        <dbReference type="RuleBase" id="RU362042"/>
    </source>
</evidence>
<dbReference type="InterPro" id="IPR019756">
    <property type="entry name" value="Pept_S26A_signal_pept_1_Ser-AS"/>
</dbReference>
<sequence length="193" mass="21111">MRQGAARLRPTAAQLRAELTRERRVHRTVAIARSTVYALVVVAAGAVLASTLFLPVFRIYGTSMNPTFTEGDIVVATRGGDLAQGDPVVFYYENKVLVKRFIARAGQWVDIDDDGNVYVDGQRLDEPYVAELAKGQCDISFPYQVPDGRIFVLGDNRATSVDSRSTSVGCVSEEQLVGKIVFRVWPLSGLGTV</sequence>
<dbReference type="Proteomes" id="UP000712527">
    <property type="component" value="Unassembled WGS sequence"/>
</dbReference>
<gene>
    <name evidence="9" type="primary">lepB</name>
    <name evidence="9" type="ORF">H9X80_06710</name>
</gene>
<evidence type="ECO:0000256" key="6">
    <source>
        <dbReference type="ARBA" id="ARBA00022801"/>
    </source>
</evidence>
<name>A0ABS2F2L2_9ACTN</name>
<proteinExistence type="inferred from homology"/>
<evidence type="ECO:0000256" key="3">
    <source>
        <dbReference type="ARBA" id="ARBA00009370"/>
    </source>
</evidence>
<keyword evidence="6 7" id="KW-0378">Hydrolase</keyword>
<feature type="domain" description="Peptidase S26" evidence="8">
    <location>
        <begin position="35"/>
        <end position="185"/>
    </location>
</feature>
<dbReference type="PROSITE" id="PS00501">
    <property type="entry name" value="SPASE_I_1"/>
    <property type="match status" value="1"/>
</dbReference>
<dbReference type="CDD" id="cd06530">
    <property type="entry name" value="S26_SPase_I"/>
    <property type="match status" value="1"/>
</dbReference>
<dbReference type="Gene3D" id="2.10.109.10">
    <property type="entry name" value="Umud Fragment, subunit A"/>
    <property type="match status" value="1"/>
</dbReference>
<dbReference type="EC" id="3.4.21.89" evidence="4 7"/>